<comment type="function">
    <text evidence="7">Mediates the mercuric-dependent induction of mercury resistance operon. In the absence of mercury MerR represses transcription by binding tightly to the mer operator region; when mercury is present the dimeric complex binds a single ion and becomes a potent transcriptional activator, while remaining bound to the mer site.</text>
</comment>
<dbReference type="Proteomes" id="UP000015380">
    <property type="component" value="Chromosome"/>
</dbReference>
<dbReference type="InterPro" id="IPR009061">
    <property type="entry name" value="DNA-bd_dom_put_sf"/>
</dbReference>
<dbReference type="Gene3D" id="1.10.1660.10">
    <property type="match status" value="1"/>
</dbReference>
<dbReference type="RefSeq" id="WP_020931873.1">
    <property type="nucleotide sequence ID" value="NC_021917.1"/>
</dbReference>
<evidence type="ECO:0000313" key="11">
    <source>
        <dbReference type="EMBL" id="AGS40812.1"/>
    </source>
</evidence>
<dbReference type="Pfam" id="PF13411">
    <property type="entry name" value="MerR_1"/>
    <property type="match status" value="1"/>
</dbReference>
<dbReference type="PATRIC" id="fig|1198232.3.peg.215"/>
<dbReference type="PANTHER" id="PTHR30204:SF94">
    <property type="entry name" value="HEAVY METAL-DEPENDENT TRANSCRIPTIONAL REGULATOR HI_0293-RELATED"/>
    <property type="match status" value="1"/>
</dbReference>
<evidence type="ECO:0000256" key="2">
    <source>
        <dbReference type="ARBA" id="ARBA00022466"/>
    </source>
</evidence>
<dbReference type="KEGG" id="cza:CYCME_2507"/>
<feature type="domain" description="HTH merR-type" evidence="9">
    <location>
        <begin position="1"/>
        <end position="71"/>
    </location>
</feature>
<dbReference type="InterPro" id="IPR047057">
    <property type="entry name" value="MerR_fam"/>
</dbReference>
<dbReference type="HOGENOM" id="CLU_060077_2_0_6"/>
<dbReference type="GO" id="GO:0003677">
    <property type="term" value="F:DNA binding"/>
    <property type="evidence" value="ECO:0007669"/>
    <property type="project" value="UniProtKB-KW"/>
</dbReference>
<evidence type="ECO:0000256" key="8">
    <source>
        <dbReference type="SAM" id="Coils"/>
    </source>
</evidence>
<dbReference type="SMART" id="SM00422">
    <property type="entry name" value="HTH_MERR"/>
    <property type="match status" value="1"/>
</dbReference>
<protein>
    <recommendedName>
        <fullName evidence="1">Mercuric resistance operon regulatory protein</fullName>
    </recommendedName>
</protein>
<gene>
    <name evidence="10" type="primary">merR</name>
    <name evidence="10" type="ORF">CYCME_0213</name>
    <name evidence="11" type="ORF">CYCME_2507</name>
</gene>
<keyword evidence="6" id="KW-0804">Transcription</keyword>
<organism evidence="11 12">
    <name type="scientific">Cycloclasticus zancles 78-ME</name>
    <dbReference type="NCBI Taxonomy" id="1198232"/>
    <lineage>
        <taxon>Bacteria</taxon>
        <taxon>Pseudomonadati</taxon>
        <taxon>Pseudomonadota</taxon>
        <taxon>Gammaproteobacteria</taxon>
        <taxon>Thiotrichales</taxon>
        <taxon>Piscirickettsiaceae</taxon>
        <taxon>Cycloclasticus</taxon>
    </lineage>
</organism>
<evidence type="ECO:0000313" key="12">
    <source>
        <dbReference type="Proteomes" id="UP000015380"/>
    </source>
</evidence>
<dbReference type="eggNOG" id="COG0789">
    <property type="taxonomic scope" value="Bacteria"/>
</dbReference>
<name>S5TIV2_9GAMM</name>
<dbReference type="KEGG" id="cza:CYCME_0213"/>
<keyword evidence="8" id="KW-0175">Coiled coil</keyword>
<dbReference type="PANTHER" id="PTHR30204">
    <property type="entry name" value="REDOX-CYCLING DRUG-SENSING TRANSCRIPTIONAL ACTIVATOR SOXR"/>
    <property type="match status" value="1"/>
</dbReference>
<reference evidence="11 12" key="1">
    <citation type="submission" date="2013-05" db="EMBL/GenBank/DDBJ databases">
        <title>Between feast and famine: a lifestyle of most important marine PAH-degrading bacterium Cycloclasticus sp. 7ME.</title>
        <authorList>
            <person name="Yakimov M.M."/>
            <person name="Messina E."/>
            <person name="Genovese M."/>
            <person name="Denaro R."/>
            <person name="Crisafi F."/>
            <person name="Russo D."/>
            <person name="Cappello S."/>
            <person name="Santisi S."/>
            <person name="Smedile F."/>
            <person name="Golyshina O.V."/>
            <person name="Tran H."/>
            <person name="Pieper D.H."/>
            <person name="Golyshin P.N."/>
            <person name="Giuliano L."/>
        </authorList>
    </citation>
    <scope>NUCLEOTIDE SEQUENCE [LARGE SCALE GENOMIC DNA]</scope>
    <source>
        <strain evidence="11 12">78-ME</strain>
    </source>
</reference>
<dbReference type="PRINTS" id="PR00040">
    <property type="entry name" value="HTHMERR"/>
</dbReference>
<dbReference type="InterPro" id="IPR011794">
    <property type="entry name" value="MerR"/>
</dbReference>
<sequence length="128" mass="14557">MAQTISKVAKTLAINVETIRFYERRGLIEQPAKPEVGYRHYPNDTINRIRFIKRSQELGFTLNEIANLLNLNDSPCGQVQELAEHKLAAVKDKMVDLRRLEKALNALLAQCQSNEDDSHCPIIDSLQP</sequence>
<proteinExistence type="predicted"/>
<dbReference type="NCBIfam" id="TIGR02051">
    <property type="entry name" value="MerR"/>
    <property type="match status" value="1"/>
</dbReference>
<dbReference type="InterPro" id="IPR000551">
    <property type="entry name" value="MerR-type_HTH_dom"/>
</dbReference>
<evidence type="ECO:0000256" key="5">
    <source>
        <dbReference type="ARBA" id="ARBA00023125"/>
    </source>
</evidence>
<keyword evidence="12" id="KW-1185">Reference proteome</keyword>
<dbReference type="GO" id="GO:0003700">
    <property type="term" value="F:DNA-binding transcription factor activity"/>
    <property type="evidence" value="ECO:0007669"/>
    <property type="project" value="InterPro"/>
</dbReference>
<dbReference type="EMBL" id="CP005996">
    <property type="protein sequence ID" value="AGS38555.1"/>
    <property type="molecule type" value="Genomic_DNA"/>
</dbReference>
<evidence type="ECO:0000256" key="1">
    <source>
        <dbReference type="ARBA" id="ARBA00017146"/>
    </source>
</evidence>
<dbReference type="EMBL" id="CP005996">
    <property type="protein sequence ID" value="AGS40812.1"/>
    <property type="molecule type" value="Genomic_DNA"/>
</dbReference>
<dbReference type="GO" id="GO:0046689">
    <property type="term" value="P:response to mercury ion"/>
    <property type="evidence" value="ECO:0007669"/>
    <property type="project" value="UniProtKB-KW"/>
</dbReference>
<evidence type="ECO:0000256" key="7">
    <source>
        <dbReference type="ARBA" id="ARBA00024874"/>
    </source>
</evidence>
<dbReference type="PROSITE" id="PS50937">
    <property type="entry name" value="HTH_MERR_2"/>
    <property type="match status" value="1"/>
</dbReference>
<accession>S5TIV2</accession>
<keyword evidence="4" id="KW-0805">Transcription regulation</keyword>
<evidence type="ECO:0000256" key="4">
    <source>
        <dbReference type="ARBA" id="ARBA00023015"/>
    </source>
</evidence>
<dbReference type="AlphaFoldDB" id="S5TIV2"/>
<reference evidence="12" key="2">
    <citation type="journal article" date="2016" name="Environ. Microbiol. Rep.">
        <title>Analysis of defence systems and a conjugative IncP-1 plasmid in the marine polyaromatic hydrocarbons-degrading bacterium Cycloclasticus sp. 78-ME.</title>
        <authorList>
            <person name="Yakimov M.M."/>
            <person name="Crisafi F."/>
            <person name="Messina E."/>
            <person name="Smedile F."/>
            <person name="Lopatina A."/>
            <person name="Denaro R."/>
            <person name="Pieper D.H."/>
            <person name="Golyshin P.N."/>
            <person name="Giuliano L."/>
        </authorList>
    </citation>
    <scope>NUCLEOTIDE SEQUENCE [LARGE SCALE GENOMIC DNA]</scope>
    <source>
        <strain evidence="12">78-ME</strain>
    </source>
</reference>
<dbReference type="SUPFAM" id="SSF46955">
    <property type="entry name" value="Putative DNA-binding domain"/>
    <property type="match status" value="1"/>
</dbReference>
<keyword evidence="3" id="KW-0476">Mercury</keyword>
<evidence type="ECO:0000256" key="6">
    <source>
        <dbReference type="ARBA" id="ARBA00023163"/>
    </source>
</evidence>
<evidence type="ECO:0000259" key="9">
    <source>
        <dbReference type="PROSITE" id="PS50937"/>
    </source>
</evidence>
<keyword evidence="5" id="KW-0238">DNA-binding</keyword>
<keyword evidence="2" id="KW-0475">Mercuric resistance</keyword>
<dbReference type="GO" id="GO:0045340">
    <property type="term" value="F:mercury ion binding"/>
    <property type="evidence" value="ECO:0007669"/>
    <property type="project" value="InterPro"/>
</dbReference>
<evidence type="ECO:0000256" key="3">
    <source>
        <dbReference type="ARBA" id="ARBA00022914"/>
    </source>
</evidence>
<feature type="coiled-coil region" evidence="8">
    <location>
        <begin position="90"/>
        <end position="117"/>
    </location>
</feature>
<dbReference type="CDD" id="cd04783">
    <property type="entry name" value="HTH_MerR1"/>
    <property type="match status" value="1"/>
</dbReference>
<evidence type="ECO:0000313" key="10">
    <source>
        <dbReference type="EMBL" id="AGS38555.1"/>
    </source>
</evidence>